<dbReference type="Pfam" id="PF08543">
    <property type="entry name" value="Phos_pyr_kin"/>
    <property type="match status" value="1"/>
</dbReference>
<reference evidence="16" key="2">
    <citation type="submission" date="2015-02" db="UniProtKB">
        <authorList>
            <consortium name="EnsemblMetazoa"/>
        </authorList>
    </citation>
    <scope>IDENTIFICATION</scope>
</reference>
<comment type="similarity">
    <text evidence="4">Belongs to the pyridoxine kinase family.</text>
</comment>
<reference evidence="17" key="1">
    <citation type="submission" date="2011-05" db="EMBL/GenBank/DDBJ databases">
        <authorList>
            <person name="Richards S.R."/>
            <person name="Qu J."/>
            <person name="Jiang H."/>
            <person name="Jhangiani S.N."/>
            <person name="Agravi P."/>
            <person name="Goodspeed R."/>
            <person name="Gross S."/>
            <person name="Mandapat C."/>
            <person name="Jackson L."/>
            <person name="Mathew T."/>
            <person name="Pu L."/>
            <person name="Thornton R."/>
            <person name="Saada N."/>
            <person name="Wilczek-Boney K.B."/>
            <person name="Lee S."/>
            <person name="Kovar C."/>
            <person name="Wu Y."/>
            <person name="Scherer S.E."/>
            <person name="Worley K.C."/>
            <person name="Muzny D.M."/>
            <person name="Gibbs R."/>
        </authorList>
    </citation>
    <scope>NUCLEOTIDE SEQUENCE</scope>
    <source>
        <strain evidence="17">Brora</strain>
    </source>
</reference>
<dbReference type="eggNOG" id="KOG2599">
    <property type="taxonomic scope" value="Eukaryota"/>
</dbReference>
<comment type="catalytic activity">
    <reaction evidence="12">
        <text>pyridoxamine + ATP = pyridoxamine 5'-phosphate + ADP + H(+)</text>
        <dbReference type="Rhea" id="RHEA:25104"/>
        <dbReference type="ChEBI" id="CHEBI:15378"/>
        <dbReference type="ChEBI" id="CHEBI:30616"/>
        <dbReference type="ChEBI" id="CHEBI:57761"/>
        <dbReference type="ChEBI" id="CHEBI:58451"/>
        <dbReference type="ChEBI" id="CHEBI:456216"/>
        <dbReference type="EC" id="2.7.1.35"/>
    </reaction>
    <physiologicalReaction direction="left-to-right" evidence="12">
        <dbReference type="Rhea" id="RHEA:25105"/>
    </physiologicalReaction>
</comment>
<dbReference type="GO" id="GO:0008478">
    <property type="term" value="F:pyridoxal kinase activity"/>
    <property type="evidence" value="ECO:0007669"/>
    <property type="project" value="UniProtKB-EC"/>
</dbReference>
<comment type="catalytic activity">
    <reaction evidence="14">
        <text>pyridoxine + ATP = pyridoxine 5'-phosphate + ADP + H(+)</text>
        <dbReference type="Rhea" id="RHEA:25108"/>
        <dbReference type="ChEBI" id="CHEBI:15378"/>
        <dbReference type="ChEBI" id="CHEBI:16709"/>
        <dbReference type="ChEBI" id="CHEBI:30616"/>
        <dbReference type="ChEBI" id="CHEBI:58589"/>
        <dbReference type="ChEBI" id="CHEBI:456216"/>
        <dbReference type="EC" id="2.7.1.35"/>
    </reaction>
    <physiologicalReaction direction="left-to-right" evidence="14">
        <dbReference type="Rhea" id="RHEA:25109"/>
    </physiologicalReaction>
</comment>
<dbReference type="InterPro" id="IPR029056">
    <property type="entry name" value="Ribokinase-like"/>
</dbReference>
<feature type="domain" description="Pyridoxamine kinase/Phosphomethylpyrimidine kinase" evidence="15">
    <location>
        <begin position="116"/>
        <end position="224"/>
    </location>
</feature>
<evidence type="ECO:0000256" key="6">
    <source>
        <dbReference type="ARBA" id="ARBA00018134"/>
    </source>
</evidence>
<evidence type="ECO:0000256" key="5">
    <source>
        <dbReference type="ARBA" id="ARBA00012104"/>
    </source>
</evidence>
<keyword evidence="8" id="KW-0547">Nucleotide-binding</keyword>
<evidence type="ECO:0000256" key="8">
    <source>
        <dbReference type="ARBA" id="ARBA00022741"/>
    </source>
</evidence>
<proteinExistence type="inferred from homology"/>
<evidence type="ECO:0000256" key="9">
    <source>
        <dbReference type="ARBA" id="ARBA00022777"/>
    </source>
</evidence>
<dbReference type="EC" id="2.7.1.35" evidence="5"/>
<dbReference type="NCBIfam" id="TIGR00687">
    <property type="entry name" value="pyridox_kin"/>
    <property type="match status" value="1"/>
</dbReference>
<dbReference type="GO" id="GO:0005829">
    <property type="term" value="C:cytosol"/>
    <property type="evidence" value="ECO:0007669"/>
    <property type="project" value="TreeGrafter"/>
</dbReference>
<evidence type="ECO:0000256" key="7">
    <source>
        <dbReference type="ARBA" id="ARBA00022679"/>
    </source>
</evidence>
<dbReference type="OMA" id="HTQYGQW"/>
<name>T1JPG7_STRMM</name>
<evidence type="ECO:0000313" key="16">
    <source>
        <dbReference type="EnsemblMetazoa" id="SMAR015744-PA"/>
    </source>
</evidence>
<evidence type="ECO:0000259" key="15">
    <source>
        <dbReference type="Pfam" id="PF08543"/>
    </source>
</evidence>
<comment type="catalytic activity">
    <reaction evidence="13">
        <text>pyridoxal + ATP = pyridoxal 5'-phosphate + ADP + H(+)</text>
        <dbReference type="Rhea" id="RHEA:10224"/>
        <dbReference type="ChEBI" id="CHEBI:15378"/>
        <dbReference type="ChEBI" id="CHEBI:17310"/>
        <dbReference type="ChEBI" id="CHEBI:30616"/>
        <dbReference type="ChEBI" id="CHEBI:456216"/>
        <dbReference type="ChEBI" id="CHEBI:597326"/>
        <dbReference type="EC" id="2.7.1.35"/>
    </reaction>
    <physiologicalReaction direction="left-to-right" evidence="13">
        <dbReference type="Rhea" id="RHEA:10225"/>
    </physiologicalReaction>
</comment>
<evidence type="ECO:0000313" key="17">
    <source>
        <dbReference type="Proteomes" id="UP000014500"/>
    </source>
</evidence>
<evidence type="ECO:0000256" key="3">
    <source>
        <dbReference type="ARBA" id="ARBA00005210"/>
    </source>
</evidence>
<dbReference type="AlphaFoldDB" id="T1JPG7"/>
<evidence type="ECO:0000256" key="14">
    <source>
        <dbReference type="ARBA" id="ARBA00048524"/>
    </source>
</evidence>
<organism evidence="16 17">
    <name type="scientific">Strigamia maritima</name>
    <name type="common">European centipede</name>
    <name type="synonym">Geophilus maritimus</name>
    <dbReference type="NCBI Taxonomy" id="126957"/>
    <lineage>
        <taxon>Eukaryota</taxon>
        <taxon>Metazoa</taxon>
        <taxon>Ecdysozoa</taxon>
        <taxon>Arthropoda</taxon>
        <taxon>Myriapoda</taxon>
        <taxon>Chilopoda</taxon>
        <taxon>Pleurostigmophora</taxon>
        <taxon>Geophilomorpha</taxon>
        <taxon>Linotaeniidae</taxon>
        <taxon>Strigamia</taxon>
    </lineage>
</organism>
<dbReference type="InterPro" id="IPR004625">
    <property type="entry name" value="PyrdxlKinase"/>
</dbReference>
<dbReference type="GO" id="GO:0005524">
    <property type="term" value="F:ATP binding"/>
    <property type="evidence" value="ECO:0007669"/>
    <property type="project" value="UniProtKB-KW"/>
</dbReference>
<dbReference type="STRING" id="126957.T1JPG7"/>
<protein>
    <recommendedName>
        <fullName evidence="6">Pyridoxal kinase</fullName>
        <ecNumber evidence="5">2.7.1.35</ecNumber>
    </recommendedName>
    <alternativeName>
        <fullName evidence="11">Pyridoxine kinase</fullName>
    </alternativeName>
</protein>
<comment type="pathway">
    <text evidence="2">Cofactor metabolism; pyridoxal 5'-phosphate salvage; pyridoxine 5'-phosphate from pyridoxine: step 1/1.</text>
</comment>
<comment type="pathway">
    <text evidence="1">Cofactor metabolism; pyridoxal 5'-phosphate salvage; pyridoxamine 5'-phosphate from pyridoxamine: step 1/1.</text>
</comment>
<evidence type="ECO:0000256" key="4">
    <source>
        <dbReference type="ARBA" id="ARBA00008805"/>
    </source>
</evidence>
<dbReference type="HOGENOM" id="CLU_046496_1_1_1"/>
<accession>T1JPG7</accession>
<sequence>MHRCKNISFANLKLLSAEARRCKLFCRGIIMNTCDFAEGRVLSIQSHVVSGYVGNKSATFPLQILGFEVDAINSVQFSNHTGYAYFKGQVLDSTQLEQLMTGLRFNNILNYTHLLTGYIGNESFVRKIADVAKELKEINPGVIYVCDPVMGDNGQMYVPPEILPIYQNEILPIANIITPNQFEAEILTGITIKTEEDAWEAVEKIHSQGPETVIITSTNLGPEDKLMGLASNSKGLSFLLHQLKCMSKVEFIHLDGKKLRVRLNIPKLACSFTGTGDLFTACFLAWMFKTNGDIKIASEKTVSTVQDVLKRTFKAAENKPLESDLAWVAATELKLIQSKNDIENPKTPFEAQIV</sequence>
<evidence type="ECO:0000256" key="2">
    <source>
        <dbReference type="ARBA" id="ARBA00004835"/>
    </source>
</evidence>
<evidence type="ECO:0000256" key="12">
    <source>
        <dbReference type="ARBA" id="ARBA00047310"/>
    </source>
</evidence>
<keyword evidence="7" id="KW-0808">Transferase</keyword>
<dbReference type="EnsemblMetazoa" id="SMAR015744-RA">
    <property type="protein sequence ID" value="SMAR015744-PA"/>
    <property type="gene ID" value="SMAR015744"/>
</dbReference>
<dbReference type="CDD" id="cd01173">
    <property type="entry name" value="pyridoxal_pyridoxamine_kinase"/>
    <property type="match status" value="1"/>
</dbReference>
<dbReference type="PhylomeDB" id="T1JPG7"/>
<evidence type="ECO:0000256" key="13">
    <source>
        <dbReference type="ARBA" id="ARBA00047377"/>
    </source>
</evidence>
<dbReference type="EMBL" id="JH432004">
    <property type="status" value="NOT_ANNOTATED_CDS"/>
    <property type="molecule type" value="Genomic_DNA"/>
</dbReference>
<keyword evidence="17" id="KW-1185">Reference proteome</keyword>
<dbReference type="SUPFAM" id="SSF53613">
    <property type="entry name" value="Ribokinase-like"/>
    <property type="match status" value="1"/>
</dbReference>
<comment type="pathway">
    <text evidence="3">Cofactor metabolism; pyridoxal 5'-phosphate salvage; pyridoxal 5'-phosphate from pyridoxal: step 1/1.</text>
</comment>
<dbReference type="PANTHER" id="PTHR10534">
    <property type="entry name" value="PYRIDOXAL KINASE"/>
    <property type="match status" value="1"/>
</dbReference>
<dbReference type="Gene3D" id="3.40.1190.20">
    <property type="match status" value="1"/>
</dbReference>
<keyword evidence="10" id="KW-0067">ATP-binding</keyword>
<evidence type="ECO:0000256" key="11">
    <source>
        <dbReference type="ARBA" id="ARBA00032808"/>
    </source>
</evidence>
<dbReference type="Proteomes" id="UP000014500">
    <property type="component" value="Unassembled WGS sequence"/>
</dbReference>
<dbReference type="UniPathway" id="UPA01068">
    <property type="reaction ID" value="UER00298"/>
</dbReference>
<evidence type="ECO:0000256" key="10">
    <source>
        <dbReference type="ARBA" id="ARBA00022840"/>
    </source>
</evidence>
<evidence type="ECO:0000256" key="1">
    <source>
        <dbReference type="ARBA" id="ARBA00004750"/>
    </source>
</evidence>
<dbReference type="GO" id="GO:0009443">
    <property type="term" value="P:pyridoxal 5'-phosphate salvage"/>
    <property type="evidence" value="ECO:0007669"/>
    <property type="project" value="InterPro"/>
</dbReference>
<keyword evidence="9" id="KW-0418">Kinase</keyword>
<dbReference type="InterPro" id="IPR013749">
    <property type="entry name" value="PM/HMP-P_kinase-1"/>
</dbReference>
<dbReference type="PANTHER" id="PTHR10534:SF2">
    <property type="entry name" value="PYRIDOXAL KINASE"/>
    <property type="match status" value="1"/>
</dbReference>